<dbReference type="CDD" id="cd00130">
    <property type="entry name" value="PAS"/>
    <property type="match status" value="3"/>
</dbReference>
<dbReference type="InterPro" id="IPR001789">
    <property type="entry name" value="Sig_transdc_resp-reg_receiver"/>
</dbReference>
<feature type="domain" description="PAS" evidence="13">
    <location>
        <begin position="136"/>
        <end position="206"/>
    </location>
</feature>
<name>A0A9E3HAS1_9NOST</name>
<feature type="domain" description="PAC" evidence="14">
    <location>
        <begin position="490"/>
        <end position="542"/>
    </location>
</feature>
<dbReference type="AlphaFoldDB" id="A0A9E3HAS1"/>
<evidence type="ECO:0000259" key="14">
    <source>
        <dbReference type="PROSITE" id="PS50113"/>
    </source>
</evidence>
<dbReference type="Gene3D" id="3.30.450.20">
    <property type="entry name" value="PAS domain"/>
    <property type="match status" value="3"/>
</dbReference>
<dbReference type="GO" id="GO:0005524">
    <property type="term" value="F:ATP binding"/>
    <property type="evidence" value="ECO:0007669"/>
    <property type="project" value="UniProtKB-KW"/>
</dbReference>
<accession>A0A9E3HAS1</accession>
<dbReference type="PROSITE" id="PS50110">
    <property type="entry name" value="RESPONSE_REGULATORY"/>
    <property type="match status" value="2"/>
</dbReference>
<evidence type="ECO:0000256" key="9">
    <source>
        <dbReference type="PROSITE-ProRule" id="PRU00169"/>
    </source>
</evidence>
<dbReference type="InterPro" id="IPR003661">
    <property type="entry name" value="HisK_dim/P_dom"/>
</dbReference>
<evidence type="ECO:0000313" key="16">
    <source>
        <dbReference type="Proteomes" id="UP000813215"/>
    </source>
</evidence>
<keyword evidence="6" id="KW-0418">Kinase</keyword>
<feature type="modified residue" description="4-aspartylphosphate" evidence="9">
    <location>
        <position position="849"/>
    </location>
</feature>
<dbReference type="CDD" id="cd17546">
    <property type="entry name" value="REC_hyHK_CKI1_RcsC-like"/>
    <property type="match status" value="1"/>
</dbReference>
<dbReference type="PRINTS" id="PR00344">
    <property type="entry name" value="BCTRLSENSOR"/>
</dbReference>
<evidence type="ECO:0000256" key="10">
    <source>
        <dbReference type="SAM" id="Coils"/>
    </source>
</evidence>
<keyword evidence="4" id="KW-0808">Transferase</keyword>
<feature type="modified residue" description="4-aspartylphosphate" evidence="9">
    <location>
        <position position="56"/>
    </location>
</feature>
<dbReference type="InterPro" id="IPR000014">
    <property type="entry name" value="PAS"/>
</dbReference>
<dbReference type="InterPro" id="IPR011006">
    <property type="entry name" value="CheY-like_superfamily"/>
</dbReference>
<evidence type="ECO:0000256" key="8">
    <source>
        <dbReference type="ARBA" id="ARBA00023012"/>
    </source>
</evidence>
<feature type="domain" description="PAS" evidence="13">
    <location>
        <begin position="281"/>
        <end position="346"/>
    </location>
</feature>
<feature type="domain" description="PAS" evidence="13">
    <location>
        <begin position="418"/>
        <end position="488"/>
    </location>
</feature>
<proteinExistence type="predicted"/>
<evidence type="ECO:0000256" key="7">
    <source>
        <dbReference type="ARBA" id="ARBA00022840"/>
    </source>
</evidence>
<dbReference type="SMART" id="SM00448">
    <property type="entry name" value="REC"/>
    <property type="match status" value="2"/>
</dbReference>
<evidence type="ECO:0000259" key="12">
    <source>
        <dbReference type="PROSITE" id="PS50110"/>
    </source>
</evidence>
<dbReference type="InterPro" id="IPR005467">
    <property type="entry name" value="His_kinase_dom"/>
</dbReference>
<dbReference type="InterPro" id="IPR004358">
    <property type="entry name" value="Sig_transdc_His_kin-like_C"/>
</dbReference>
<dbReference type="Pfam" id="PF08447">
    <property type="entry name" value="PAS_3"/>
    <property type="match status" value="1"/>
</dbReference>
<dbReference type="SMART" id="SM00387">
    <property type="entry name" value="HATPase_c"/>
    <property type="match status" value="1"/>
</dbReference>
<dbReference type="SMART" id="SM00086">
    <property type="entry name" value="PAC"/>
    <property type="match status" value="3"/>
</dbReference>
<dbReference type="EMBL" id="JAHHHW010000117">
    <property type="protein sequence ID" value="MBW4433898.1"/>
    <property type="molecule type" value="Genomic_DNA"/>
</dbReference>
<dbReference type="SUPFAM" id="SSF52172">
    <property type="entry name" value="CheY-like"/>
    <property type="match status" value="2"/>
</dbReference>
<dbReference type="GO" id="GO:0006355">
    <property type="term" value="P:regulation of DNA-templated transcription"/>
    <property type="evidence" value="ECO:0007669"/>
    <property type="project" value="InterPro"/>
</dbReference>
<keyword evidence="3 9" id="KW-0597">Phosphoprotein</keyword>
<dbReference type="SUPFAM" id="SSF55785">
    <property type="entry name" value="PYP-like sensor domain (PAS domain)"/>
    <property type="match status" value="3"/>
</dbReference>
<dbReference type="Gene3D" id="3.30.565.10">
    <property type="entry name" value="Histidine kinase-like ATPase, C-terminal domain"/>
    <property type="match status" value="1"/>
</dbReference>
<dbReference type="Pfam" id="PF00989">
    <property type="entry name" value="PAS"/>
    <property type="match status" value="2"/>
</dbReference>
<evidence type="ECO:0000256" key="1">
    <source>
        <dbReference type="ARBA" id="ARBA00000085"/>
    </source>
</evidence>
<evidence type="ECO:0000256" key="4">
    <source>
        <dbReference type="ARBA" id="ARBA00022679"/>
    </source>
</evidence>
<evidence type="ECO:0000256" key="2">
    <source>
        <dbReference type="ARBA" id="ARBA00012438"/>
    </source>
</evidence>
<keyword evidence="10" id="KW-0175">Coiled coil</keyword>
<dbReference type="Gene3D" id="3.40.50.2300">
    <property type="match status" value="2"/>
</dbReference>
<dbReference type="InterPro" id="IPR036097">
    <property type="entry name" value="HisK_dim/P_sf"/>
</dbReference>
<dbReference type="InterPro" id="IPR003594">
    <property type="entry name" value="HATPase_dom"/>
</dbReference>
<comment type="catalytic activity">
    <reaction evidence="1">
        <text>ATP + protein L-histidine = ADP + protein N-phospho-L-histidine.</text>
        <dbReference type="EC" id="2.7.13.3"/>
    </reaction>
</comment>
<dbReference type="InterPro" id="IPR036890">
    <property type="entry name" value="HATPase_C_sf"/>
</dbReference>
<dbReference type="PROSITE" id="PS50112">
    <property type="entry name" value="PAS"/>
    <property type="match status" value="3"/>
</dbReference>
<sequence>MTRKILLVDDCLEDRAIYRRYLLQDKQHTYNILEAQTGEEGLQLCQQQFPDVILLDYLLPDMDGLEFLTHLNTQLGQTNLPVIMLTGQGNEQIAVQAMKKGAADYLVKSHTTTVSLSLTIQNVLEKTSLVGQLEESEGFFRATFNQAAVGIAHVGIDGQWLLVNQKLCSIVGYTHEELNRLTFQDLTHPNDLNSDLEYIRLLLTGEIQTYSIEKRYIRKDKTLIWINLTVSLVRKPSGEPKYFICVVQDISDRKQIEQRLQVAHDQLERRVSQRTAELEQAQTKLSHIINSAIAAIISFRVFANRDWEYEYFSTGCETIYGYTPQEFMADKHLWMSRVLPEDRKTVIIPLFEYFFAEGSTKIEYRFCHQDGSIRWIASTYTSRRDQVKDCWIITAVNTDISDALRQVAARLRKQAEQKIREQAALLDVASDAIFVRDLQHNIFFWNQGAERLYGWQSAEVLGKKANELFSEESFPQVGSAMKTLMDQGKWQGELEHTTKDGKKVIVQSRWTLVQDYTEQPKFILTVNSDITEKKQLEVQFYQAQRLESLGTLASGIAHDMNNILSPILTVAQLLPLKLPNLDDKNRQLLKILEDNSKRGAELVKQILSFARGAEGKRVPLQIKHLIKELERIVKSTFPKSIEICTKIPQSLSTVLADSTQIHQVLMNLCVNARDAMPQGGTITISAENFFVDQNYARMNLEAKIGNYVVITVSDTGCGIPKELSERIFEPFFTTKEPGKGTGLGLSTVIGIIKNHDGFINLYSQVGKGSRFKVFLPTSEQAVTQEDDHSQKPKGNGELILIVDDEASILEITKTSLEDYNYTTLIARDGVEAFSLYAQHQNEIRLVLMDIQMPWIDGLSAIRVLQQMNPSVKIIAVSGLASNRQLLEANGINVAEFLLKPYTLEELLDTIKYVLQR</sequence>
<dbReference type="InterPro" id="IPR013767">
    <property type="entry name" value="PAS_fold"/>
</dbReference>
<dbReference type="InterPro" id="IPR001610">
    <property type="entry name" value="PAC"/>
</dbReference>
<keyword evidence="8" id="KW-0902">Two-component regulatory system</keyword>
<evidence type="ECO:0000259" key="13">
    <source>
        <dbReference type="PROSITE" id="PS50112"/>
    </source>
</evidence>
<dbReference type="PANTHER" id="PTHR43065:SF46">
    <property type="entry name" value="C4-DICARBOXYLATE TRANSPORT SENSOR PROTEIN DCTB"/>
    <property type="match status" value="1"/>
</dbReference>
<evidence type="ECO:0000256" key="5">
    <source>
        <dbReference type="ARBA" id="ARBA00022741"/>
    </source>
</evidence>
<organism evidence="15 16">
    <name type="scientific">Pelatocladus maniniholoensis HA4357-MV3</name>
    <dbReference type="NCBI Taxonomy" id="1117104"/>
    <lineage>
        <taxon>Bacteria</taxon>
        <taxon>Bacillati</taxon>
        <taxon>Cyanobacteriota</taxon>
        <taxon>Cyanophyceae</taxon>
        <taxon>Nostocales</taxon>
        <taxon>Nostocaceae</taxon>
        <taxon>Pelatocladus</taxon>
    </lineage>
</organism>
<dbReference type="PROSITE" id="PS50109">
    <property type="entry name" value="HIS_KIN"/>
    <property type="match status" value="1"/>
</dbReference>
<dbReference type="Proteomes" id="UP000813215">
    <property type="component" value="Unassembled WGS sequence"/>
</dbReference>
<reference evidence="15" key="2">
    <citation type="journal article" date="2022" name="Microbiol. Resour. Announc.">
        <title>Metagenome Sequencing to Explore Phylogenomics of Terrestrial Cyanobacteria.</title>
        <authorList>
            <person name="Ward R.D."/>
            <person name="Stajich J.E."/>
            <person name="Johansen J.R."/>
            <person name="Huntemann M."/>
            <person name="Clum A."/>
            <person name="Foster B."/>
            <person name="Foster B."/>
            <person name="Roux S."/>
            <person name="Palaniappan K."/>
            <person name="Varghese N."/>
            <person name="Mukherjee S."/>
            <person name="Reddy T.B.K."/>
            <person name="Daum C."/>
            <person name="Copeland A."/>
            <person name="Chen I.A."/>
            <person name="Ivanova N.N."/>
            <person name="Kyrpides N.C."/>
            <person name="Shapiro N."/>
            <person name="Eloe-Fadrosh E.A."/>
            <person name="Pietrasiak N."/>
        </authorList>
    </citation>
    <scope>NUCLEOTIDE SEQUENCE</scope>
    <source>
        <strain evidence="15">HA4357-MV3</strain>
    </source>
</reference>
<feature type="domain" description="Histidine kinase" evidence="11">
    <location>
        <begin position="555"/>
        <end position="779"/>
    </location>
</feature>
<protein>
    <recommendedName>
        <fullName evidence="2">histidine kinase</fullName>
        <ecNumber evidence="2">2.7.13.3</ecNumber>
    </recommendedName>
</protein>
<evidence type="ECO:0000256" key="3">
    <source>
        <dbReference type="ARBA" id="ARBA00022553"/>
    </source>
</evidence>
<dbReference type="Pfam" id="PF02518">
    <property type="entry name" value="HATPase_c"/>
    <property type="match status" value="1"/>
</dbReference>
<evidence type="ECO:0000256" key="6">
    <source>
        <dbReference type="ARBA" id="ARBA00022777"/>
    </source>
</evidence>
<dbReference type="SMART" id="SM00091">
    <property type="entry name" value="PAS"/>
    <property type="match status" value="3"/>
</dbReference>
<dbReference type="CDD" id="cd00082">
    <property type="entry name" value="HisKA"/>
    <property type="match status" value="1"/>
</dbReference>
<dbReference type="NCBIfam" id="TIGR00229">
    <property type="entry name" value="sensory_box"/>
    <property type="match status" value="2"/>
</dbReference>
<dbReference type="EC" id="2.7.13.3" evidence="2"/>
<feature type="coiled-coil region" evidence="10">
    <location>
        <begin position="401"/>
        <end position="432"/>
    </location>
</feature>
<dbReference type="InterPro" id="IPR035965">
    <property type="entry name" value="PAS-like_dom_sf"/>
</dbReference>
<dbReference type="Pfam" id="PF00072">
    <property type="entry name" value="Response_reg"/>
    <property type="match status" value="2"/>
</dbReference>
<feature type="domain" description="Response regulatory" evidence="12">
    <location>
        <begin position="4"/>
        <end position="123"/>
    </location>
</feature>
<reference evidence="15" key="1">
    <citation type="submission" date="2021-05" db="EMBL/GenBank/DDBJ databases">
        <authorList>
            <person name="Pietrasiak N."/>
            <person name="Ward R."/>
            <person name="Stajich J.E."/>
            <person name="Kurbessoian T."/>
        </authorList>
    </citation>
    <scope>NUCLEOTIDE SEQUENCE</scope>
    <source>
        <strain evidence="15">HA4357-MV3</strain>
    </source>
</reference>
<dbReference type="Pfam" id="PF00512">
    <property type="entry name" value="HisKA"/>
    <property type="match status" value="1"/>
</dbReference>
<dbReference type="InterPro" id="IPR013655">
    <property type="entry name" value="PAS_fold_3"/>
</dbReference>
<dbReference type="SUPFAM" id="SSF55874">
    <property type="entry name" value="ATPase domain of HSP90 chaperone/DNA topoisomerase II/histidine kinase"/>
    <property type="match status" value="1"/>
</dbReference>
<keyword evidence="7" id="KW-0067">ATP-binding</keyword>
<keyword evidence="5" id="KW-0547">Nucleotide-binding</keyword>
<dbReference type="SMART" id="SM00388">
    <property type="entry name" value="HisKA"/>
    <property type="match status" value="1"/>
</dbReference>
<comment type="caution">
    <text evidence="15">The sequence shown here is derived from an EMBL/GenBank/DDBJ whole genome shotgun (WGS) entry which is preliminary data.</text>
</comment>
<feature type="domain" description="Response regulatory" evidence="12">
    <location>
        <begin position="798"/>
        <end position="914"/>
    </location>
</feature>
<evidence type="ECO:0000259" key="11">
    <source>
        <dbReference type="PROSITE" id="PS50109"/>
    </source>
</evidence>
<dbReference type="PANTHER" id="PTHR43065">
    <property type="entry name" value="SENSOR HISTIDINE KINASE"/>
    <property type="match status" value="1"/>
</dbReference>
<dbReference type="SUPFAM" id="SSF47384">
    <property type="entry name" value="Homodimeric domain of signal transducing histidine kinase"/>
    <property type="match status" value="1"/>
</dbReference>
<gene>
    <name evidence="15" type="ORF">KME28_19845</name>
</gene>
<dbReference type="PROSITE" id="PS50113">
    <property type="entry name" value="PAC"/>
    <property type="match status" value="2"/>
</dbReference>
<feature type="domain" description="PAC" evidence="14">
    <location>
        <begin position="210"/>
        <end position="262"/>
    </location>
</feature>
<dbReference type="Gene3D" id="1.10.287.130">
    <property type="match status" value="1"/>
</dbReference>
<evidence type="ECO:0000313" key="15">
    <source>
        <dbReference type="EMBL" id="MBW4433898.1"/>
    </source>
</evidence>
<dbReference type="InterPro" id="IPR000700">
    <property type="entry name" value="PAS-assoc_C"/>
</dbReference>
<dbReference type="GO" id="GO:0000155">
    <property type="term" value="F:phosphorelay sensor kinase activity"/>
    <property type="evidence" value="ECO:0007669"/>
    <property type="project" value="InterPro"/>
</dbReference>